<keyword evidence="3" id="KW-0238">DNA-binding</keyword>
<evidence type="ECO:0000313" key="6">
    <source>
        <dbReference type="EMBL" id="AFC87377.1"/>
    </source>
</evidence>
<evidence type="ECO:0000313" key="7">
    <source>
        <dbReference type="Proteomes" id="UP000005234"/>
    </source>
</evidence>
<name>H8L3K8_FRAAD</name>
<evidence type="ECO:0000256" key="2">
    <source>
        <dbReference type="ARBA" id="ARBA00023015"/>
    </source>
</evidence>
<dbReference type="InterPro" id="IPR005119">
    <property type="entry name" value="LysR_subst-bd"/>
</dbReference>
<proteinExistence type="inferred from homology"/>
<dbReference type="HOGENOM" id="CLU_039613_2_0_6"/>
<dbReference type="PANTHER" id="PTHR30579:SF3">
    <property type="entry name" value="TRANSCRIPTIONAL REGULATORY PROTEIN"/>
    <property type="match status" value="1"/>
</dbReference>
<dbReference type="Gene3D" id="1.10.10.10">
    <property type="entry name" value="Winged helix-like DNA-binding domain superfamily/Winged helix DNA-binding domain"/>
    <property type="match status" value="1"/>
</dbReference>
<dbReference type="OrthoDB" id="570111at2"/>
<sequence length="297" mass="32026">MDKSIGWEWYRTLLAVLQTGSLSAAARSLGITQPTAGRHVAALESALGQPLFTRSQTGLLPNETARALQRQAEAMQSLAAAMQRTAGAAAGKVAGTVRLSASEVVAVEVLPPILVRLRRRHPGLAVEVVASNQLQNLLQQEVDIAVRMTAPRQEQLLARRIGAVTLGLYAHVDYLAAAGMPSCREDLAGHALIGFDQDSPFLRAARDLLPGWNRDALAWRSDSDLAQLALLRAGGGIGVCQLGLAEPDPRLRRVLPQQVELQLETWVTMHEDLRESPRCRATFDALVEGLQVYAGGL</sequence>
<dbReference type="SUPFAM" id="SSF46785">
    <property type="entry name" value="Winged helix' DNA-binding domain"/>
    <property type="match status" value="1"/>
</dbReference>
<dbReference type="STRING" id="767434.Fraau_3049"/>
<dbReference type="eggNOG" id="COG0583">
    <property type="taxonomic scope" value="Bacteria"/>
</dbReference>
<dbReference type="Gene3D" id="3.40.190.290">
    <property type="match status" value="1"/>
</dbReference>
<dbReference type="InterPro" id="IPR050176">
    <property type="entry name" value="LTTR"/>
</dbReference>
<dbReference type="EMBL" id="CP003350">
    <property type="protein sequence ID" value="AFC87377.1"/>
    <property type="molecule type" value="Genomic_DNA"/>
</dbReference>
<protein>
    <submittedName>
        <fullName evidence="6">Transcriptional regulator</fullName>
    </submittedName>
</protein>
<evidence type="ECO:0000256" key="3">
    <source>
        <dbReference type="ARBA" id="ARBA00023125"/>
    </source>
</evidence>
<dbReference type="InterPro" id="IPR000847">
    <property type="entry name" value="LysR_HTH_N"/>
</dbReference>
<dbReference type="Pfam" id="PF00126">
    <property type="entry name" value="HTH_1"/>
    <property type="match status" value="1"/>
</dbReference>
<dbReference type="InterPro" id="IPR036390">
    <property type="entry name" value="WH_DNA-bd_sf"/>
</dbReference>
<feature type="domain" description="HTH lysR-type" evidence="5">
    <location>
        <begin position="11"/>
        <end position="62"/>
    </location>
</feature>
<keyword evidence="4" id="KW-0804">Transcription</keyword>
<keyword evidence="7" id="KW-1185">Reference proteome</keyword>
<dbReference type="KEGG" id="fau:Fraau_3049"/>
<keyword evidence="2" id="KW-0805">Transcription regulation</keyword>
<accession>H8L3K8</accession>
<reference evidence="6" key="1">
    <citation type="submission" date="2012-02" db="EMBL/GenBank/DDBJ databases">
        <title>The complete genome of Frateuria aurantia DSM 6220.</title>
        <authorList>
            <consortium name="US DOE Joint Genome Institute (JGI-PGF)"/>
            <person name="Lucas S."/>
            <person name="Copeland A."/>
            <person name="Lapidus A."/>
            <person name="Glavina del Rio T."/>
            <person name="Dalin E."/>
            <person name="Tice H."/>
            <person name="Bruce D."/>
            <person name="Goodwin L."/>
            <person name="Pitluck S."/>
            <person name="Peters L."/>
            <person name="Ovchinnikova G."/>
            <person name="Teshima H."/>
            <person name="Kyrpides N."/>
            <person name="Mavromatis K."/>
            <person name="Ivanova N."/>
            <person name="Brettin T."/>
            <person name="Detter J.C."/>
            <person name="Han C."/>
            <person name="Larimer F."/>
            <person name="Land M."/>
            <person name="Hauser L."/>
            <person name="Markowitz V."/>
            <person name="Cheng J.-F."/>
            <person name="Hugenholtz P."/>
            <person name="Woyke T."/>
            <person name="Wu D."/>
            <person name="Brambilla E."/>
            <person name="Klenk H.-P."/>
            <person name="Eisen J.A."/>
        </authorList>
    </citation>
    <scope>NUCLEOTIDE SEQUENCE</scope>
    <source>
        <strain evidence="6">DSM 6220</strain>
    </source>
</reference>
<dbReference type="GO" id="GO:0003700">
    <property type="term" value="F:DNA-binding transcription factor activity"/>
    <property type="evidence" value="ECO:0007669"/>
    <property type="project" value="InterPro"/>
</dbReference>
<dbReference type="PROSITE" id="PS50931">
    <property type="entry name" value="HTH_LYSR"/>
    <property type="match status" value="1"/>
</dbReference>
<dbReference type="PRINTS" id="PR00039">
    <property type="entry name" value="HTHLYSR"/>
</dbReference>
<dbReference type="AlphaFoldDB" id="H8L3K8"/>
<dbReference type="RefSeq" id="WP_014404380.1">
    <property type="nucleotide sequence ID" value="NC_017033.1"/>
</dbReference>
<dbReference type="SUPFAM" id="SSF53850">
    <property type="entry name" value="Periplasmic binding protein-like II"/>
    <property type="match status" value="1"/>
</dbReference>
<dbReference type="Pfam" id="PF03466">
    <property type="entry name" value="LysR_substrate"/>
    <property type="match status" value="1"/>
</dbReference>
<dbReference type="PANTHER" id="PTHR30579">
    <property type="entry name" value="TRANSCRIPTIONAL REGULATOR"/>
    <property type="match status" value="1"/>
</dbReference>
<organism evidence="6 7">
    <name type="scientific">Frateuria aurantia (strain ATCC 33424 / DSM 6220 / KCTC 2777 / LMG 1558 / NBRC 3245 / NCIMB 13370)</name>
    <name type="common">Acetobacter aurantius</name>
    <dbReference type="NCBI Taxonomy" id="767434"/>
    <lineage>
        <taxon>Bacteria</taxon>
        <taxon>Pseudomonadati</taxon>
        <taxon>Pseudomonadota</taxon>
        <taxon>Gammaproteobacteria</taxon>
        <taxon>Lysobacterales</taxon>
        <taxon>Rhodanobacteraceae</taxon>
        <taxon>Frateuria</taxon>
    </lineage>
</organism>
<comment type="similarity">
    <text evidence="1">Belongs to the LysR transcriptional regulatory family.</text>
</comment>
<dbReference type="InterPro" id="IPR036388">
    <property type="entry name" value="WH-like_DNA-bd_sf"/>
</dbReference>
<evidence type="ECO:0000259" key="5">
    <source>
        <dbReference type="PROSITE" id="PS50931"/>
    </source>
</evidence>
<evidence type="ECO:0000256" key="1">
    <source>
        <dbReference type="ARBA" id="ARBA00009437"/>
    </source>
</evidence>
<gene>
    <name evidence="6" type="ordered locus">Fraau_3049</name>
</gene>
<evidence type="ECO:0000256" key="4">
    <source>
        <dbReference type="ARBA" id="ARBA00023163"/>
    </source>
</evidence>
<dbReference type="GO" id="GO:0003677">
    <property type="term" value="F:DNA binding"/>
    <property type="evidence" value="ECO:0007669"/>
    <property type="project" value="UniProtKB-KW"/>
</dbReference>
<dbReference type="Proteomes" id="UP000005234">
    <property type="component" value="Chromosome"/>
</dbReference>